<name>A0ABN3Q801_9ACTN</name>
<proteinExistence type="predicted"/>
<reference evidence="2 3" key="1">
    <citation type="journal article" date="2019" name="Int. J. Syst. Evol. Microbiol.">
        <title>The Global Catalogue of Microorganisms (GCM) 10K type strain sequencing project: providing services to taxonomists for standard genome sequencing and annotation.</title>
        <authorList>
            <consortium name="The Broad Institute Genomics Platform"/>
            <consortium name="The Broad Institute Genome Sequencing Center for Infectious Disease"/>
            <person name="Wu L."/>
            <person name="Ma J."/>
        </authorList>
    </citation>
    <scope>NUCLEOTIDE SEQUENCE [LARGE SCALE GENOMIC DNA]</scope>
    <source>
        <strain evidence="2 3">JCM 4524</strain>
    </source>
</reference>
<evidence type="ECO:0000313" key="3">
    <source>
        <dbReference type="Proteomes" id="UP001500151"/>
    </source>
</evidence>
<comment type="caution">
    <text evidence="2">The sequence shown here is derived from an EMBL/GenBank/DDBJ whole genome shotgun (WGS) entry which is preliminary data.</text>
</comment>
<keyword evidence="3" id="KW-1185">Reference proteome</keyword>
<feature type="signal peptide" evidence="1">
    <location>
        <begin position="1"/>
        <end position="27"/>
    </location>
</feature>
<dbReference type="Proteomes" id="UP001500151">
    <property type="component" value="Unassembled WGS sequence"/>
</dbReference>
<dbReference type="EMBL" id="BAAASJ010000003">
    <property type="protein sequence ID" value="GAA2619782.1"/>
    <property type="molecule type" value="Genomic_DNA"/>
</dbReference>
<protein>
    <submittedName>
        <fullName evidence="2">Uncharacterized protein</fullName>
    </submittedName>
</protein>
<feature type="chain" id="PRO_5045626275" evidence="1">
    <location>
        <begin position="28"/>
        <end position="136"/>
    </location>
</feature>
<accession>A0ABN3Q801</accession>
<organism evidence="2 3">
    <name type="scientific">Streptomyces vastus</name>
    <dbReference type="NCBI Taxonomy" id="285451"/>
    <lineage>
        <taxon>Bacteria</taxon>
        <taxon>Bacillati</taxon>
        <taxon>Actinomycetota</taxon>
        <taxon>Actinomycetes</taxon>
        <taxon>Kitasatosporales</taxon>
        <taxon>Streptomycetaceae</taxon>
        <taxon>Streptomyces</taxon>
    </lineage>
</organism>
<gene>
    <name evidence="2" type="ORF">GCM10010307_02550</name>
</gene>
<keyword evidence="1" id="KW-0732">Signal</keyword>
<evidence type="ECO:0000313" key="2">
    <source>
        <dbReference type="EMBL" id="GAA2619782.1"/>
    </source>
</evidence>
<dbReference type="RefSeq" id="WP_344386862.1">
    <property type="nucleotide sequence ID" value="NZ_BAAASJ010000003.1"/>
</dbReference>
<sequence>MRMVRLAVAGTMMASGMLAFGVAPAQAATYCSGWKQVESFQERACVITESGSRIRHRHQVRNLIDRTQTTQVTTFRYINGSVSVCKSAQRVSFSAHQTKTWSCVSTRISGSKYMTRGYITKQGGGNVGVDSRTITG</sequence>
<evidence type="ECO:0000256" key="1">
    <source>
        <dbReference type="SAM" id="SignalP"/>
    </source>
</evidence>